<gene>
    <name evidence="1" type="ORF">METZ01_LOCUS49808</name>
</gene>
<accession>A0A381S0J9</accession>
<reference evidence="1" key="1">
    <citation type="submission" date="2018-05" db="EMBL/GenBank/DDBJ databases">
        <authorList>
            <person name="Lanie J.A."/>
            <person name="Ng W.-L."/>
            <person name="Kazmierczak K.M."/>
            <person name="Andrzejewski T.M."/>
            <person name="Davidsen T.M."/>
            <person name="Wayne K.J."/>
            <person name="Tettelin H."/>
            <person name="Glass J.I."/>
            <person name="Rusch D."/>
            <person name="Podicherti R."/>
            <person name="Tsui H.-C.T."/>
            <person name="Winkler M.E."/>
        </authorList>
    </citation>
    <scope>NUCLEOTIDE SEQUENCE</scope>
</reference>
<dbReference type="EMBL" id="UINC01002464">
    <property type="protein sequence ID" value="SUZ96954.1"/>
    <property type="molecule type" value="Genomic_DNA"/>
</dbReference>
<dbReference type="AlphaFoldDB" id="A0A381S0J9"/>
<protein>
    <submittedName>
        <fullName evidence="1">Uncharacterized protein</fullName>
    </submittedName>
</protein>
<name>A0A381S0J9_9ZZZZ</name>
<sequence>MPFQWIELAPSTGVVSVLPHRYL</sequence>
<proteinExistence type="predicted"/>
<organism evidence="1">
    <name type="scientific">marine metagenome</name>
    <dbReference type="NCBI Taxonomy" id="408172"/>
    <lineage>
        <taxon>unclassified sequences</taxon>
        <taxon>metagenomes</taxon>
        <taxon>ecological metagenomes</taxon>
    </lineage>
</organism>
<evidence type="ECO:0000313" key="1">
    <source>
        <dbReference type="EMBL" id="SUZ96954.1"/>
    </source>
</evidence>